<dbReference type="Pfam" id="PF00962">
    <property type="entry name" value="A_deaminase"/>
    <property type="match status" value="1"/>
</dbReference>
<organism evidence="13 14">
    <name type="scientific">Pontibacter silvestris</name>
    <dbReference type="NCBI Taxonomy" id="2305183"/>
    <lineage>
        <taxon>Bacteria</taxon>
        <taxon>Pseudomonadati</taxon>
        <taxon>Bacteroidota</taxon>
        <taxon>Cytophagia</taxon>
        <taxon>Cytophagales</taxon>
        <taxon>Hymenobacteraceae</taxon>
        <taxon>Pontibacter</taxon>
    </lineage>
</organism>
<name>A0ABW4X075_9BACT</name>
<evidence type="ECO:0000256" key="5">
    <source>
        <dbReference type="ARBA" id="ARBA00022525"/>
    </source>
</evidence>
<feature type="signal peptide" evidence="10">
    <location>
        <begin position="1"/>
        <end position="18"/>
    </location>
</feature>
<dbReference type="InterPro" id="IPR006331">
    <property type="entry name" value="ADGF"/>
</dbReference>
<evidence type="ECO:0000256" key="6">
    <source>
        <dbReference type="ARBA" id="ARBA00022723"/>
    </source>
</evidence>
<feature type="domain" description="Adenosine deaminase" evidence="11">
    <location>
        <begin position="215"/>
        <end position="505"/>
    </location>
</feature>
<evidence type="ECO:0000256" key="1">
    <source>
        <dbReference type="ARBA" id="ARBA00001947"/>
    </source>
</evidence>
<evidence type="ECO:0000256" key="7">
    <source>
        <dbReference type="ARBA" id="ARBA00022729"/>
    </source>
</evidence>
<dbReference type="EMBL" id="JBHUHV010000039">
    <property type="protein sequence ID" value="MFD2067791.1"/>
    <property type="molecule type" value="Genomic_DNA"/>
</dbReference>
<proteinExistence type="inferred from homology"/>
<dbReference type="InterPro" id="IPR006330">
    <property type="entry name" value="Ado/ade_deaminase"/>
</dbReference>
<evidence type="ECO:0000313" key="13">
    <source>
        <dbReference type="EMBL" id="MFD2067791.1"/>
    </source>
</evidence>
<evidence type="ECO:0000256" key="4">
    <source>
        <dbReference type="ARBA" id="ARBA00012784"/>
    </source>
</evidence>
<keyword evidence="14" id="KW-1185">Reference proteome</keyword>
<evidence type="ECO:0000259" key="12">
    <source>
        <dbReference type="Pfam" id="PF08451"/>
    </source>
</evidence>
<feature type="domain" description="Adenosine/AMP deaminase N-terminal" evidence="12">
    <location>
        <begin position="43"/>
        <end position="120"/>
    </location>
</feature>
<reference evidence="14" key="1">
    <citation type="journal article" date="2019" name="Int. J. Syst. Evol. Microbiol.">
        <title>The Global Catalogue of Microorganisms (GCM) 10K type strain sequencing project: providing services to taxonomists for standard genome sequencing and annotation.</title>
        <authorList>
            <consortium name="The Broad Institute Genomics Platform"/>
            <consortium name="The Broad Institute Genome Sequencing Center for Infectious Disease"/>
            <person name="Wu L."/>
            <person name="Ma J."/>
        </authorList>
    </citation>
    <scope>NUCLEOTIDE SEQUENCE [LARGE SCALE GENOMIC DNA]</scope>
    <source>
        <strain evidence="14">JCM 16545</strain>
    </source>
</reference>
<accession>A0ABW4X075</accession>
<evidence type="ECO:0000256" key="10">
    <source>
        <dbReference type="SAM" id="SignalP"/>
    </source>
</evidence>
<evidence type="ECO:0000256" key="2">
    <source>
        <dbReference type="ARBA" id="ARBA00004613"/>
    </source>
</evidence>
<dbReference type="EC" id="3.5.4.4" evidence="4"/>
<dbReference type="Pfam" id="PF08451">
    <property type="entry name" value="A_deaminase_N"/>
    <property type="match status" value="1"/>
</dbReference>
<comment type="caution">
    <text evidence="13">The sequence shown here is derived from an EMBL/GenBank/DDBJ whole genome shotgun (WGS) entry which is preliminary data.</text>
</comment>
<keyword evidence="6" id="KW-0479">Metal-binding</keyword>
<comment type="cofactor">
    <cofactor evidence="1">
        <name>Zn(2+)</name>
        <dbReference type="ChEBI" id="CHEBI:29105"/>
    </cofactor>
</comment>
<dbReference type="InterPro" id="IPR001365">
    <property type="entry name" value="A_deaminase_dom"/>
</dbReference>
<dbReference type="RefSeq" id="WP_229958740.1">
    <property type="nucleotide sequence ID" value="NZ_JAJJWI010000003.1"/>
</dbReference>
<keyword evidence="8" id="KW-0378">Hydrolase</keyword>
<evidence type="ECO:0000259" key="11">
    <source>
        <dbReference type="Pfam" id="PF00962"/>
    </source>
</evidence>
<keyword evidence="7 10" id="KW-0732">Signal</keyword>
<dbReference type="PROSITE" id="PS51257">
    <property type="entry name" value="PROKAR_LIPOPROTEIN"/>
    <property type="match status" value="1"/>
</dbReference>
<dbReference type="NCBIfam" id="TIGR01431">
    <property type="entry name" value="adm_rel"/>
    <property type="match status" value="1"/>
</dbReference>
<evidence type="ECO:0000256" key="9">
    <source>
        <dbReference type="ARBA" id="ARBA00047764"/>
    </source>
</evidence>
<comment type="catalytic activity">
    <reaction evidence="9">
        <text>adenosine + H2O + H(+) = inosine + NH4(+)</text>
        <dbReference type="Rhea" id="RHEA:24408"/>
        <dbReference type="ChEBI" id="CHEBI:15377"/>
        <dbReference type="ChEBI" id="CHEBI:15378"/>
        <dbReference type="ChEBI" id="CHEBI:16335"/>
        <dbReference type="ChEBI" id="CHEBI:17596"/>
        <dbReference type="ChEBI" id="CHEBI:28938"/>
        <dbReference type="EC" id="3.5.4.4"/>
    </reaction>
</comment>
<evidence type="ECO:0000256" key="3">
    <source>
        <dbReference type="ARBA" id="ARBA00006083"/>
    </source>
</evidence>
<dbReference type="Proteomes" id="UP001597369">
    <property type="component" value="Unassembled WGS sequence"/>
</dbReference>
<dbReference type="Gene3D" id="3.20.20.140">
    <property type="entry name" value="Metal-dependent hydrolases"/>
    <property type="match status" value="1"/>
</dbReference>
<evidence type="ECO:0000313" key="14">
    <source>
        <dbReference type="Proteomes" id="UP001597369"/>
    </source>
</evidence>
<evidence type="ECO:0000256" key="8">
    <source>
        <dbReference type="ARBA" id="ARBA00022801"/>
    </source>
</evidence>
<dbReference type="PANTHER" id="PTHR11409:SF39">
    <property type="entry name" value="ADENOSINE DEAMINASE 2"/>
    <property type="match status" value="1"/>
</dbReference>
<dbReference type="PANTHER" id="PTHR11409">
    <property type="entry name" value="ADENOSINE DEAMINASE"/>
    <property type="match status" value="1"/>
</dbReference>
<protein>
    <recommendedName>
        <fullName evidence="4">adenosine deaminase</fullName>
        <ecNumber evidence="4">3.5.4.4</ecNumber>
    </recommendedName>
</protein>
<feature type="chain" id="PRO_5047187524" description="adenosine deaminase" evidence="10">
    <location>
        <begin position="19"/>
        <end position="524"/>
    </location>
</feature>
<dbReference type="InterPro" id="IPR032466">
    <property type="entry name" value="Metal_Hydrolase"/>
</dbReference>
<keyword evidence="5" id="KW-0964">Secreted</keyword>
<dbReference type="InterPro" id="IPR013659">
    <property type="entry name" value="A_deaminase_N"/>
</dbReference>
<comment type="similarity">
    <text evidence="3">Belongs to the metallo-dependent hydrolases superfamily. Adenosine and AMP deaminases family. ADGF subfamily.</text>
</comment>
<sequence>MQKKFTFIYLVFVTCLLAACATKKPTGNTTPSASDLPLAVSYSNADDYETQRQKLVQKDSLLSFEGTISLSEKEEAANQKLIALREEMIAYYDSVHFFPPAHHFFKSKEHIYSTKLYKILKKIPKGGIQHLHPNAGGSYRWIVERALQEPHCYVYWQPDNKQYIKGQIHFFKDGKVPAGFYPIKALNDTVKAFPDQLYTLLTFDKSMMGDSVDIWGEFERRFQRVGGFTSYQPVFEDLCTATFDSLAADGVQHVEARTHLGGSLYDLEHPAGSFPGDSVISYYQRAVQRVRTTREPDFTFKLIYTNIRFHPLEKIKEDLVTAFKVRQRHPDVVVAYDLVAHEDKGHTTQFYRDAWLMRDSLAKVYGIDMPLSLHDGESSWEHISNVYDAAMLNSKRIGHGFNLAFFPTAEEMVQQQNICVEVSPLSNQILGYVKDLRIHPAHSWIKRGIQISINPDDPGIFDYVGVTPDYWSVFLAWELDLRDLKKLAINSITYSFLSAKEKEQALAAWEKKWNSFIDNLNTTF</sequence>
<gene>
    <name evidence="13" type="ORF">ACFSKU_12920</name>
</gene>
<dbReference type="SUPFAM" id="SSF51556">
    <property type="entry name" value="Metallo-dependent hydrolases"/>
    <property type="match status" value="1"/>
</dbReference>
<comment type="subcellular location">
    <subcellularLocation>
        <location evidence="2">Secreted</location>
    </subcellularLocation>
</comment>